<dbReference type="Pfam" id="PF01103">
    <property type="entry name" value="Omp85"/>
    <property type="match status" value="1"/>
</dbReference>
<evidence type="ECO:0000256" key="3">
    <source>
        <dbReference type="ARBA" id="ARBA00022729"/>
    </source>
</evidence>
<name>A0A939GER3_9BACT</name>
<dbReference type="GO" id="GO:0019867">
    <property type="term" value="C:outer membrane"/>
    <property type="evidence" value="ECO:0007669"/>
    <property type="project" value="InterPro"/>
</dbReference>
<keyword evidence="5" id="KW-0998">Cell outer membrane</keyword>
<keyword evidence="8" id="KW-1185">Reference proteome</keyword>
<dbReference type="AlphaFoldDB" id="A0A939GER3"/>
<keyword evidence="2" id="KW-0812">Transmembrane</keyword>
<evidence type="ECO:0000313" key="8">
    <source>
        <dbReference type="Proteomes" id="UP000664034"/>
    </source>
</evidence>
<dbReference type="InterPro" id="IPR039910">
    <property type="entry name" value="D15-like"/>
</dbReference>
<feature type="domain" description="Bacterial surface antigen (D15)" evidence="6">
    <location>
        <begin position="407"/>
        <end position="767"/>
    </location>
</feature>
<dbReference type="Proteomes" id="UP000664034">
    <property type="component" value="Unassembled WGS sequence"/>
</dbReference>
<evidence type="ECO:0000256" key="5">
    <source>
        <dbReference type="ARBA" id="ARBA00023237"/>
    </source>
</evidence>
<proteinExistence type="predicted"/>
<accession>A0A939GER3</accession>
<keyword evidence="3" id="KW-0732">Signal</keyword>
<evidence type="ECO:0000256" key="2">
    <source>
        <dbReference type="ARBA" id="ARBA00022692"/>
    </source>
</evidence>
<sequence>MRSLIKIYHSFTQTRHSIKPTRLPLYIVHCTLYITILQSCNIAKHLPAGEKLYVGADFVLKTDSTVTKKEKDRLVSELQTLARPRPNSRIFGFPYKVGFYYFIGEPKKEKGFRAGLRRKFGEAPVLASARGLAANGQLMGNTLENEGYFGTTLQGDFVDVNSYQTKARYTIQVPQRYLIDSVSFIGDSTLVARAMFNTSPQSLLKAGNPFVLDVVKAEKERIGEAIKQRGFFYFLPDYVAVLTDTAVGNHKVRFYLAIKPDIPAAAKVPYYLRNIYIFPNYTLANARNDTNRAVAYQAPIPTAADSGLTNRPGKFYIVDSSRVYNPVLFEDVISLRPGRRYNSRAQDLSLSRLVNLGTFKYIRNRFEPVGRYGRDSALMDLNYYLTPLPKRSVRLELSGNSRSNNLAGTLLTLSYIDRNFLHRAEQLQVNTTAGIDLQVGAAGRGVTNYRYGIDATLSFPRLVSPFKIRYDRRQILPKTNLTVGYEILQRDSLYNLSSARASFGYAFRANSRVEHTILPFNINYVYLYNEQQKYIEGLTDPRTSQAYAKLLQPQLILSSIYTFNYNSDPQSRRRYTNRLTINAEPAGNLAGLLVKADSVGYKNIANVPFAQFFRFDLDTRHYFQLTPKLTWANRFFGGIGIPYGNINEMPFVRQYFVGGANSVRAFRPRAVGPGLYAPAPGTLFQDGGGDIKLEVNTELRAKLTSLIQVAAFVDAGNVWSYSSQSTYGVGSEFTKDFAKQLAIGGGIGLRIDLSYFLIRADLATPFSIPYLPEGERWVLNKINFRSRDWRRNNLVLNIAVGYPF</sequence>
<dbReference type="PANTHER" id="PTHR12815:SF47">
    <property type="entry name" value="TRANSLOCATION AND ASSEMBLY MODULE SUBUNIT TAMA"/>
    <property type="match status" value="1"/>
</dbReference>
<dbReference type="PANTHER" id="PTHR12815">
    <property type="entry name" value="SORTING AND ASSEMBLY MACHINERY SAMM50 PROTEIN FAMILY MEMBER"/>
    <property type="match status" value="1"/>
</dbReference>
<comment type="caution">
    <text evidence="7">The sequence shown here is derived from an EMBL/GenBank/DDBJ whole genome shotgun (WGS) entry which is preliminary data.</text>
</comment>
<gene>
    <name evidence="7" type="ORF">J2I47_06240</name>
</gene>
<evidence type="ECO:0000256" key="4">
    <source>
        <dbReference type="ARBA" id="ARBA00023136"/>
    </source>
</evidence>
<protein>
    <submittedName>
        <fullName evidence="7">BamA/TamA family outer membrane protein</fullName>
    </submittedName>
</protein>
<dbReference type="InterPro" id="IPR000184">
    <property type="entry name" value="Bac_surfAg_D15"/>
</dbReference>
<evidence type="ECO:0000256" key="1">
    <source>
        <dbReference type="ARBA" id="ARBA00004370"/>
    </source>
</evidence>
<keyword evidence="4" id="KW-0472">Membrane</keyword>
<dbReference type="EMBL" id="JAFMYV010000002">
    <property type="protein sequence ID" value="MBO0936140.1"/>
    <property type="molecule type" value="Genomic_DNA"/>
</dbReference>
<comment type="subcellular location">
    <subcellularLocation>
        <location evidence="1">Membrane</location>
    </subcellularLocation>
</comment>
<dbReference type="Gene3D" id="2.40.160.50">
    <property type="entry name" value="membrane protein fhac: a member of the omp85/tpsb transporter family"/>
    <property type="match status" value="1"/>
</dbReference>
<evidence type="ECO:0000313" key="7">
    <source>
        <dbReference type="EMBL" id="MBO0936140.1"/>
    </source>
</evidence>
<organism evidence="7 8">
    <name type="scientific">Fibrella rubiginis</name>
    <dbReference type="NCBI Taxonomy" id="2817060"/>
    <lineage>
        <taxon>Bacteria</taxon>
        <taxon>Pseudomonadati</taxon>
        <taxon>Bacteroidota</taxon>
        <taxon>Cytophagia</taxon>
        <taxon>Cytophagales</taxon>
        <taxon>Spirosomataceae</taxon>
        <taxon>Fibrella</taxon>
    </lineage>
</organism>
<evidence type="ECO:0000259" key="6">
    <source>
        <dbReference type="Pfam" id="PF01103"/>
    </source>
</evidence>
<reference evidence="7" key="1">
    <citation type="submission" date="2021-03" db="EMBL/GenBank/DDBJ databases">
        <title>Fibrella sp. HMF5335 genome sequencing and assembly.</title>
        <authorList>
            <person name="Kang H."/>
            <person name="Kim H."/>
            <person name="Bae S."/>
            <person name="Joh K."/>
        </authorList>
    </citation>
    <scope>NUCLEOTIDE SEQUENCE</scope>
    <source>
        <strain evidence="7">HMF5335</strain>
    </source>
</reference>